<dbReference type="SFLD" id="SFLDG01129">
    <property type="entry name" value="C1.5:_HAD__Beta-PGM__Phosphata"/>
    <property type="match status" value="1"/>
</dbReference>
<dbReference type="PANTHER" id="PTHR43434">
    <property type="entry name" value="PHOSPHOGLYCOLATE PHOSPHATASE"/>
    <property type="match status" value="1"/>
</dbReference>
<feature type="region of interest" description="Disordered" evidence="1">
    <location>
        <begin position="1"/>
        <end position="24"/>
    </location>
</feature>
<dbReference type="NCBIfam" id="TIGR01509">
    <property type="entry name" value="HAD-SF-IA-v3"/>
    <property type="match status" value="1"/>
</dbReference>
<dbReference type="InterPro" id="IPR023214">
    <property type="entry name" value="HAD_sf"/>
</dbReference>
<keyword evidence="3" id="KW-1185">Reference proteome</keyword>
<dbReference type="PANTHER" id="PTHR43434:SF24">
    <property type="entry name" value="HYDROLASE-RELATED"/>
    <property type="match status" value="1"/>
</dbReference>
<sequence>MQQCRHVANTHASDDRREGMAGAAAERDFTRHQVVVFDWDGTIADSVAQVVQAIRKSAESLGLTPPEADAIRPLVGLGMSEILQRIVPDFPAVRHAEFLDAYRRHYFGCRQRTDIPFEGIEALLQALAAAGRRLAVATGKSCAGLERALQSTGLGRFIEATRCAEEGVSKPDPWMLRSLADELDVPPAQMVMVGDSIFDIDMAEAFGCDSIGVYYDTGSPALLQRSRPTALAGSVPELAALLGVHHPDVH</sequence>
<keyword evidence="2" id="KW-0378">Hydrolase</keyword>
<evidence type="ECO:0000313" key="2">
    <source>
        <dbReference type="EMBL" id="RRN45881.1"/>
    </source>
</evidence>
<gene>
    <name evidence="2" type="ORF">EHV23_07085</name>
</gene>
<protein>
    <submittedName>
        <fullName evidence="2">HAD family hydrolase</fullName>
    </submittedName>
</protein>
<dbReference type="AlphaFoldDB" id="A0A3R8T477"/>
<dbReference type="InterPro" id="IPR041492">
    <property type="entry name" value="HAD_2"/>
</dbReference>
<organism evidence="2 3">
    <name type="scientific">Lautropia dentalis</name>
    <dbReference type="NCBI Taxonomy" id="2490857"/>
    <lineage>
        <taxon>Bacteria</taxon>
        <taxon>Pseudomonadati</taxon>
        <taxon>Pseudomonadota</taxon>
        <taxon>Betaproteobacteria</taxon>
        <taxon>Burkholderiales</taxon>
        <taxon>Burkholderiaceae</taxon>
        <taxon>Lautropia</taxon>
    </lineage>
</organism>
<dbReference type="InterPro" id="IPR050155">
    <property type="entry name" value="HAD-like_hydrolase_sf"/>
</dbReference>
<comment type="caution">
    <text evidence="2">The sequence shown here is derived from an EMBL/GenBank/DDBJ whole genome shotgun (WGS) entry which is preliminary data.</text>
</comment>
<proteinExistence type="predicted"/>
<evidence type="ECO:0000256" key="1">
    <source>
        <dbReference type="SAM" id="MobiDB-lite"/>
    </source>
</evidence>
<dbReference type="NCBIfam" id="TIGR01549">
    <property type="entry name" value="HAD-SF-IA-v1"/>
    <property type="match status" value="1"/>
</dbReference>
<dbReference type="SFLD" id="SFLDS00003">
    <property type="entry name" value="Haloacid_Dehalogenase"/>
    <property type="match status" value="1"/>
</dbReference>
<accession>A0A3R8T477</accession>
<dbReference type="Gene3D" id="1.10.150.240">
    <property type="entry name" value="Putative phosphatase, domain 2"/>
    <property type="match status" value="1"/>
</dbReference>
<dbReference type="EMBL" id="RRUE01000001">
    <property type="protein sequence ID" value="RRN45881.1"/>
    <property type="molecule type" value="Genomic_DNA"/>
</dbReference>
<name>A0A3R8T477_9BURK</name>
<dbReference type="SUPFAM" id="SSF56784">
    <property type="entry name" value="HAD-like"/>
    <property type="match status" value="1"/>
</dbReference>
<feature type="compositionally biased region" description="Basic and acidic residues" evidence="1">
    <location>
        <begin position="12"/>
        <end position="24"/>
    </location>
</feature>
<dbReference type="Proteomes" id="UP000270261">
    <property type="component" value="Unassembled WGS sequence"/>
</dbReference>
<dbReference type="Pfam" id="PF13419">
    <property type="entry name" value="HAD_2"/>
    <property type="match status" value="1"/>
</dbReference>
<evidence type="ECO:0000313" key="3">
    <source>
        <dbReference type="Proteomes" id="UP000270261"/>
    </source>
</evidence>
<dbReference type="GO" id="GO:0006281">
    <property type="term" value="P:DNA repair"/>
    <property type="evidence" value="ECO:0007669"/>
    <property type="project" value="TreeGrafter"/>
</dbReference>
<dbReference type="InterPro" id="IPR036412">
    <property type="entry name" value="HAD-like_sf"/>
</dbReference>
<dbReference type="GO" id="GO:0005829">
    <property type="term" value="C:cytosol"/>
    <property type="evidence" value="ECO:0007669"/>
    <property type="project" value="TreeGrafter"/>
</dbReference>
<dbReference type="InterPro" id="IPR006439">
    <property type="entry name" value="HAD-SF_hydro_IA"/>
</dbReference>
<dbReference type="Gene3D" id="3.40.50.1000">
    <property type="entry name" value="HAD superfamily/HAD-like"/>
    <property type="match status" value="1"/>
</dbReference>
<dbReference type="GO" id="GO:0008967">
    <property type="term" value="F:phosphoglycolate phosphatase activity"/>
    <property type="evidence" value="ECO:0007669"/>
    <property type="project" value="TreeGrafter"/>
</dbReference>
<dbReference type="InterPro" id="IPR023198">
    <property type="entry name" value="PGP-like_dom2"/>
</dbReference>
<reference evidence="2 3" key="1">
    <citation type="submission" date="2018-11" db="EMBL/GenBank/DDBJ databases">
        <title>Genome sequencing of Lautropia sp. KCOM 2505 (= ChDC F240).</title>
        <authorList>
            <person name="Kook J.-K."/>
            <person name="Park S.-N."/>
            <person name="Lim Y.K."/>
        </authorList>
    </citation>
    <scope>NUCLEOTIDE SEQUENCE [LARGE SCALE GENOMIC DNA]</scope>
    <source>
        <strain evidence="2 3">KCOM 2505</strain>
    </source>
</reference>